<accession>A0A1G2QEW6</accession>
<dbReference type="SUPFAM" id="SSF47323">
    <property type="entry name" value="Anticodon-binding domain of a subclass of class I aminoacyl-tRNA synthetases"/>
    <property type="match status" value="1"/>
</dbReference>
<dbReference type="GO" id="GO:0006420">
    <property type="term" value="P:arginyl-tRNA aminoacylation"/>
    <property type="evidence" value="ECO:0007669"/>
    <property type="project" value="UniProtKB-UniRule"/>
</dbReference>
<dbReference type="EMBL" id="MHTJ01000002">
    <property type="protein sequence ID" value="OHA58963.1"/>
    <property type="molecule type" value="Genomic_DNA"/>
</dbReference>
<dbReference type="SMART" id="SM00836">
    <property type="entry name" value="DALR_1"/>
    <property type="match status" value="1"/>
</dbReference>
<dbReference type="InterPro" id="IPR001278">
    <property type="entry name" value="Arg-tRNA-ligase"/>
</dbReference>
<dbReference type="STRING" id="1802438.A2571_01135"/>
<comment type="similarity">
    <text evidence="1 10">Belongs to the class-I aminoacyl-tRNA synthetase family.</text>
</comment>
<evidence type="ECO:0000313" key="14">
    <source>
        <dbReference type="Proteomes" id="UP000177043"/>
    </source>
</evidence>
<evidence type="ECO:0000256" key="1">
    <source>
        <dbReference type="ARBA" id="ARBA00005594"/>
    </source>
</evidence>
<keyword evidence="5 10" id="KW-0067">ATP-binding</keyword>
<evidence type="ECO:0000256" key="2">
    <source>
        <dbReference type="ARBA" id="ARBA00012837"/>
    </source>
</evidence>
<comment type="catalytic activity">
    <reaction evidence="8">
        <text>tRNA(Arg) + L-arginine + ATP = L-arginyl-tRNA(Arg) + AMP + diphosphate</text>
        <dbReference type="Rhea" id="RHEA:20301"/>
        <dbReference type="Rhea" id="RHEA-COMP:9658"/>
        <dbReference type="Rhea" id="RHEA-COMP:9673"/>
        <dbReference type="ChEBI" id="CHEBI:30616"/>
        <dbReference type="ChEBI" id="CHEBI:32682"/>
        <dbReference type="ChEBI" id="CHEBI:33019"/>
        <dbReference type="ChEBI" id="CHEBI:78442"/>
        <dbReference type="ChEBI" id="CHEBI:78513"/>
        <dbReference type="ChEBI" id="CHEBI:456215"/>
        <dbReference type="EC" id="6.1.1.19"/>
    </reaction>
</comment>
<name>A0A1G2QEW6_9BACT</name>
<evidence type="ECO:0000259" key="12">
    <source>
        <dbReference type="SMART" id="SM01016"/>
    </source>
</evidence>
<dbReference type="GO" id="GO:0004814">
    <property type="term" value="F:arginine-tRNA ligase activity"/>
    <property type="evidence" value="ECO:0007669"/>
    <property type="project" value="UniProtKB-UniRule"/>
</dbReference>
<gene>
    <name evidence="13" type="ORF">A2571_01135</name>
</gene>
<dbReference type="GO" id="GO:0005737">
    <property type="term" value="C:cytoplasm"/>
    <property type="evidence" value="ECO:0007669"/>
    <property type="project" value="UniProtKB-UniRule"/>
</dbReference>
<dbReference type="PANTHER" id="PTHR11956:SF5">
    <property type="entry name" value="ARGININE--TRNA LIGASE, CYTOPLASMIC"/>
    <property type="match status" value="1"/>
</dbReference>
<dbReference type="InterPro" id="IPR014729">
    <property type="entry name" value="Rossmann-like_a/b/a_fold"/>
</dbReference>
<dbReference type="NCBIfam" id="TIGR00456">
    <property type="entry name" value="argS"/>
    <property type="match status" value="1"/>
</dbReference>
<dbReference type="Gene3D" id="1.10.730.10">
    <property type="entry name" value="Isoleucyl-tRNA Synthetase, Domain 1"/>
    <property type="match status" value="1"/>
</dbReference>
<proteinExistence type="inferred from homology"/>
<dbReference type="Pfam" id="PF03485">
    <property type="entry name" value="Arg_tRNA_synt_N"/>
    <property type="match status" value="1"/>
</dbReference>
<dbReference type="PANTHER" id="PTHR11956">
    <property type="entry name" value="ARGINYL-TRNA SYNTHETASE"/>
    <property type="match status" value="1"/>
</dbReference>
<dbReference type="Pfam" id="PF00750">
    <property type="entry name" value="tRNA-synt_1d"/>
    <property type="match status" value="1"/>
</dbReference>
<dbReference type="PRINTS" id="PR01038">
    <property type="entry name" value="TRNASYNTHARG"/>
</dbReference>
<sequence>MTRSNIEKALVEELKLLGIRGPKITLEHPADPGLGDYATNVALIYAKKLGANPIELAGQLVQSLKNRHFPEVEKIVVAGFGFINFYLKPEFFEGGIKKIIGNEKFGQGSKLKNEKTIVEYTDPNPFKTFHIGHLMSNTIGEAVSRLLEWNGAEIKRACYQGDVGLHIAKAIYGLQKKPGQFWKEKFFGTAFSRVSYLGVAYALGAKQYDESKEVQKEIAELNKKIYERSDMAVNRLYDAGRKWSLDHFEIIYQRLGTDFNFYFFESEAGPFGKELINEFLKKDVFTESDGAIVFKGEAHGLHTRVFLNSQGLPTYEAKELGLAKMKYDLYPYDRSVVVTGNEIDSYFKVIKKVMEFVFPDLEKKTHHISHGMLRLPSGKMSSRTGDVVAAEDLLAEVENKVLEKLADRQMAKSEKKSIAEAVAVAAIKFSILKQAPGRDTIFDLEKSVSFEGDSGPYLQYTAVRAGSVLDKAVTEDLVPKTVRPEGDVVPLERLLYQFPEIVERAGTEYAPQYIVTYLLELASAYNGFYGANKIIDVDNPAVSAWRLALSAATRTVMTNGLTVLGIRVPEQM</sequence>
<dbReference type="InterPro" id="IPR035684">
    <property type="entry name" value="ArgRS_core"/>
</dbReference>
<evidence type="ECO:0000256" key="9">
    <source>
        <dbReference type="NCBIfam" id="TIGR00456"/>
    </source>
</evidence>
<evidence type="ECO:0000256" key="6">
    <source>
        <dbReference type="ARBA" id="ARBA00022917"/>
    </source>
</evidence>
<dbReference type="SUPFAM" id="SSF52374">
    <property type="entry name" value="Nucleotidylyl transferase"/>
    <property type="match status" value="1"/>
</dbReference>
<dbReference type="Gene3D" id="3.30.1360.70">
    <property type="entry name" value="Arginyl tRNA synthetase N-terminal domain"/>
    <property type="match status" value="1"/>
</dbReference>
<dbReference type="InterPro" id="IPR005148">
    <property type="entry name" value="Arg-tRNA-synth_N"/>
</dbReference>
<dbReference type="AlphaFoldDB" id="A0A1G2QEW6"/>
<dbReference type="Pfam" id="PF05746">
    <property type="entry name" value="DALR_1"/>
    <property type="match status" value="1"/>
</dbReference>
<dbReference type="Proteomes" id="UP000177043">
    <property type="component" value="Unassembled WGS sequence"/>
</dbReference>
<dbReference type="Gene3D" id="3.40.50.620">
    <property type="entry name" value="HUPs"/>
    <property type="match status" value="1"/>
</dbReference>
<evidence type="ECO:0000256" key="8">
    <source>
        <dbReference type="ARBA" id="ARBA00049339"/>
    </source>
</evidence>
<keyword evidence="7 10" id="KW-0030">Aminoacyl-tRNA synthetase</keyword>
<evidence type="ECO:0000256" key="4">
    <source>
        <dbReference type="ARBA" id="ARBA00022741"/>
    </source>
</evidence>
<organism evidence="13 14">
    <name type="scientific">Candidatus Vogelbacteria bacterium RIFOXYD1_FULL_44_32</name>
    <dbReference type="NCBI Taxonomy" id="1802438"/>
    <lineage>
        <taxon>Bacteria</taxon>
        <taxon>Candidatus Vogeliibacteriota</taxon>
    </lineage>
</organism>
<keyword evidence="4 10" id="KW-0547">Nucleotide-binding</keyword>
<dbReference type="GO" id="GO:0005524">
    <property type="term" value="F:ATP binding"/>
    <property type="evidence" value="ECO:0007669"/>
    <property type="project" value="UniProtKB-KW"/>
</dbReference>
<dbReference type="InterPro" id="IPR036695">
    <property type="entry name" value="Arg-tRNA-synth_N_sf"/>
</dbReference>
<evidence type="ECO:0000256" key="5">
    <source>
        <dbReference type="ARBA" id="ARBA00022840"/>
    </source>
</evidence>
<keyword evidence="3 10" id="KW-0436">Ligase</keyword>
<feature type="domain" description="DALR anticodon binding" evidence="11">
    <location>
        <begin position="458"/>
        <end position="572"/>
    </location>
</feature>
<dbReference type="SUPFAM" id="SSF55190">
    <property type="entry name" value="Arginyl-tRNA synthetase (ArgRS), N-terminal 'additional' domain"/>
    <property type="match status" value="1"/>
</dbReference>
<keyword evidence="6 10" id="KW-0648">Protein biosynthesis</keyword>
<dbReference type="InterPro" id="IPR008909">
    <property type="entry name" value="DALR_anticod-bd"/>
</dbReference>
<evidence type="ECO:0000259" key="11">
    <source>
        <dbReference type="SMART" id="SM00836"/>
    </source>
</evidence>
<evidence type="ECO:0000313" key="13">
    <source>
        <dbReference type="EMBL" id="OHA58963.1"/>
    </source>
</evidence>
<dbReference type="SMART" id="SM01016">
    <property type="entry name" value="Arg_tRNA_synt_N"/>
    <property type="match status" value="1"/>
</dbReference>
<feature type="domain" description="Arginyl tRNA synthetase N-terminal" evidence="12">
    <location>
        <begin position="4"/>
        <end position="87"/>
    </location>
</feature>
<evidence type="ECO:0000256" key="3">
    <source>
        <dbReference type="ARBA" id="ARBA00022598"/>
    </source>
</evidence>
<protein>
    <recommendedName>
        <fullName evidence="2 9">Arginine--tRNA ligase</fullName>
        <ecNumber evidence="2 9">6.1.1.19</ecNumber>
    </recommendedName>
</protein>
<reference evidence="13 14" key="1">
    <citation type="journal article" date="2016" name="Nat. Commun.">
        <title>Thousands of microbial genomes shed light on interconnected biogeochemical processes in an aquifer system.</title>
        <authorList>
            <person name="Anantharaman K."/>
            <person name="Brown C.T."/>
            <person name="Hug L.A."/>
            <person name="Sharon I."/>
            <person name="Castelle C.J."/>
            <person name="Probst A.J."/>
            <person name="Thomas B.C."/>
            <person name="Singh A."/>
            <person name="Wilkins M.J."/>
            <person name="Karaoz U."/>
            <person name="Brodie E.L."/>
            <person name="Williams K.H."/>
            <person name="Hubbard S.S."/>
            <person name="Banfield J.F."/>
        </authorList>
    </citation>
    <scope>NUCLEOTIDE SEQUENCE [LARGE SCALE GENOMIC DNA]</scope>
</reference>
<comment type="caution">
    <text evidence="13">The sequence shown here is derived from an EMBL/GenBank/DDBJ whole genome shotgun (WGS) entry which is preliminary data.</text>
</comment>
<dbReference type="InterPro" id="IPR009080">
    <property type="entry name" value="tRNAsynth_Ia_anticodon-bd"/>
</dbReference>
<evidence type="ECO:0000256" key="7">
    <source>
        <dbReference type="ARBA" id="ARBA00023146"/>
    </source>
</evidence>
<evidence type="ECO:0000256" key="10">
    <source>
        <dbReference type="RuleBase" id="RU363038"/>
    </source>
</evidence>
<dbReference type="EC" id="6.1.1.19" evidence="2 9"/>